<reference evidence="3 4" key="1">
    <citation type="submission" date="2017-07" db="EMBL/GenBank/DDBJ databases">
        <title>Analysis of two Campylobacter avium genomes and identification of a novel hippuricase gene.</title>
        <authorList>
            <person name="Miller W.G."/>
            <person name="Chapman M.H."/>
            <person name="Yee E."/>
            <person name="Revez J."/>
            <person name="Bono J.L."/>
            <person name="Rossi M."/>
        </authorList>
    </citation>
    <scope>NUCLEOTIDE SEQUENCE [LARGE SCALE GENOMIC DNA]</scope>
    <source>
        <strain evidence="3 4">LMG 24591</strain>
    </source>
</reference>
<dbReference type="RefSeq" id="WP_094325344.1">
    <property type="nucleotide sequence ID" value="NZ_CP022347.1"/>
</dbReference>
<dbReference type="InterPro" id="IPR054057">
    <property type="entry name" value="CiaD_C"/>
</dbReference>
<keyword evidence="4" id="KW-1185">Reference proteome</keyword>
<evidence type="ECO:0000256" key="1">
    <source>
        <dbReference type="SAM" id="MobiDB-lite"/>
    </source>
</evidence>
<feature type="domain" description="Campylobacter invasion antigen D C-terminal" evidence="2">
    <location>
        <begin position="91"/>
        <end position="142"/>
    </location>
</feature>
<dbReference type="Pfam" id="PF21862">
    <property type="entry name" value="CiaD"/>
    <property type="match status" value="1"/>
</dbReference>
<dbReference type="OrthoDB" id="5329345at2"/>
<dbReference type="KEGG" id="cavi:CAV_0929"/>
<gene>
    <name evidence="3" type="primary">ciaD</name>
    <name evidence="3" type="ORF">CAV_0929</name>
</gene>
<proteinExistence type="predicted"/>
<sequence length="142" mass="16677">MNLEDLARKTIDELNTQMSSDESKEPQKELNEATKDLQEDVSEPEELAFNPYEQEFKLSSDKEDEEQNELFAASAEPQNIELKDKEELSFNDEFFLKNIKERILVLFEGLKATKKENLEDRLDLTINFLEFLLANIEDRLKK</sequence>
<feature type="compositionally biased region" description="Basic and acidic residues" evidence="1">
    <location>
        <begin position="21"/>
        <end position="38"/>
    </location>
</feature>
<protein>
    <submittedName>
        <fullName evidence="3">Invasion antigen D</fullName>
    </submittedName>
</protein>
<name>A0A222MY06_9BACT</name>
<dbReference type="AlphaFoldDB" id="A0A222MY06"/>
<accession>A0A222MY06</accession>
<feature type="compositionally biased region" description="Basic and acidic residues" evidence="1">
    <location>
        <begin position="1"/>
        <end position="12"/>
    </location>
</feature>
<organism evidence="3 4">
    <name type="scientific">Campylobacter avium LMG 24591</name>
    <dbReference type="NCBI Taxonomy" id="522484"/>
    <lineage>
        <taxon>Bacteria</taxon>
        <taxon>Pseudomonadati</taxon>
        <taxon>Campylobacterota</taxon>
        <taxon>Epsilonproteobacteria</taxon>
        <taxon>Campylobacterales</taxon>
        <taxon>Campylobacteraceae</taxon>
        <taxon>Campylobacter</taxon>
    </lineage>
</organism>
<dbReference type="EMBL" id="CP022347">
    <property type="protein sequence ID" value="ASQ30590.1"/>
    <property type="molecule type" value="Genomic_DNA"/>
</dbReference>
<evidence type="ECO:0000313" key="3">
    <source>
        <dbReference type="EMBL" id="ASQ30590.1"/>
    </source>
</evidence>
<feature type="region of interest" description="Disordered" evidence="1">
    <location>
        <begin position="1"/>
        <end position="50"/>
    </location>
</feature>
<dbReference type="Proteomes" id="UP000201169">
    <property type="component" value="Chromosome"/>
</dbReference>
<evidence type="ECO:0000259" key="2">
    <source>
        <dbReference type="Pfam" id="PF21862"/>
    </source>
</evidence>
<evidence type="ECO:0000313" key="4">
    <source>
        <dbReference type="Proteomes" id="UP000201169"/>
    </source>
</evidence>